<evidence type="ECO:0000256" key="3">
    <source>
        <dbReference type="ARBA" id="ARBA00022927"/>
    </source>
</evidence>
<dbReference type="InterPro" id="IPR032691">
    <property type="entry name" value="Mon2/Sec7/BIG1-like_HUS"/>
</dbReference>
<reference evidence="8 9" key="1">
    <citation type="journal article" date="2017" name="Mol. Ecol.">
        <title>Comparative and population genomic landscape of Phellinus noxius: A hypervariable fungus causing root rot in trees.</title>
        <authorList>
            <person name="Chung C.L."/>
            <person name="Lee T.J."/>
            <person name="Akiba M."/>
            <person name="Lee H.H."/>
            <person name="Kuo T.H."/>
            <person name="Liu D."/>
            <person name="Ke H.M."/>
            <person name="Yokoi T."/>
            <person name="Roa M.B."/>
            <person name="Lu M.J."/>
            <person name="Chang Y.Y."/>
            <person name="Ann P.J."/>
            <person name="Tsai J.N."/>
            <person name="Chen C.Y."/>
            <person name="Tzean S.S."/>
            <person name="Ota Y."/>
            <person name="Hattori T."/>
            <person name="Sahashi N."/>
            <person name="Liou R.F."/>
            <person name="Kikuchi T."/>
            <person name="Tsai I.J."/>
        </authorList>
    </citation>
    <scope>NUCLEOTIDE SEQUENCE [LARGE SCALE GENOMIC DNA]</scope>
    <source>
        <strain evidence="8 9">FFPRI411160</strain>
    </source>
</reference>
<dbReference type="PANTHER" id="PTHR10663">
    <property type="entry name" value="GUANYL-NUCLEOTIDE EXCHANGE FACTOR"/>
    <property type="match status" value="1"/>
</dbReference>
<dbReference type="InterPro" id="IPR032817">
    <property type="entry name" value="Mon2_C"/>
</dbReference>
<dbReference type="PANTHER" id="PTHR10663:SF333">
    <property type="entry name" value="PROTEIN MON2 HOMOLOG"/>
    <property type="match status" value="1"/>
</dbReference>
<evidence type="ECO:0000313" key="9">
    <source>
        <dbReference type="Proteomes" id="UP000217199"/>
    </source>
</evidence>
<feature type="compositionally biased region" description="Polar residues" evidence="4">
    <location>
        <begin position="705"/>
        <end position="720"/>
    </location>
</feature>
<feature type="region of interest" description="Disordered" evidence="4">
    <location>
        <begin position="686"/>
        <end position="721"/>
    </location>
</feature>
<dbReference type="Pfam" id="PF16213">
    <property type="entry name" value="DCB"/>
    <property type="match status" value="1"/>
</dbReference>
<dbReference type="InterPro" id="IPR032629">
    <property type="entry name" value="DCB_dom"/>
</dbReference>
<comment type="caution">
    <text evidence="8">The sequence shown here is derived from an EMBL/GenBank/DDBJ whole genome shotgun (WGS) entry which is preliminary data.</text>
</comment>
<evidence type="ECO:0000256" key="4">
    <source>
        <dbReference type="SAM" id="MobiDB-lite"/>
    </source>
</evidence>
<keyword evidence="3" id="KW-0653">Protein transport</keyword>
<protein>
    <submittedName>
        <fullName evidence="8">Uncharacterized protein</fullName>
    </submittedName>
</protein>
<dbReference type="EMBL" id="NBII01000011">
    <property type="protein sequence ID" value="PAV14818.1"/>
    <property type="molecule type" value="Genomic_DNA"/>
</dbReference>
<dbReference type="Proteomes" id="UP000217199">
    <property type="component" value="Unassembled WGS sequence"/>
</dbReference>
<dbReference type="STRING" id="2282107.A0A286U5H1"/>
<accession>A0A286U5H1</accession>
<dbReference type="GO" id="GO:0015031">
    <property type="term" value="P:protein transport"/>
    <property type="evidence" value="ECO:0007669"/>
    <property type="project" value="UniProtKB-KW"/>
</dbReference>
<organism evidence="8 9">
    <name type="scientific">Pyrrhoderma noxium</name>
    <dbReference type="NCBI Taxonomy" id="2282107"/>
    <lineage>
        <taxon>Eukaryota</taxon>
        <taxon>Fungi</taxon>
        <taxon>Dikarya</taxon>
        <taxon>Basidiomycota</taxon>
        <taxon>Agaricomycotina</taxon>
        <taxon>Agaricomycetes</taxon>
        <taxon>Hymenochaetales</taxon>
        <taxon>Hymenochaetaceae</taxon>
        <taxon>Pyrrhoderma</taxon>
    </lineage>
</organism>
<dbReference type="InterPro" id="IPR016024">
    <property type="entry name" value="ARM-type_fold"/>
</dbReference>
<feature type="domain" description="Mon2/Sec7/BIG1-like dimerisation and cyclophilin-binding" evidence="7">
    <location>
        <begin position="4"/>
        <end position="175"/>
    </location>
</feature>
<evidence type="ECO:0000256" key="2">
    <source>
        <dbReference type="ARBA" id="ARBA00022448"/>
    </source>
</evidence>
<feature type="domain" description="Mon2/Sec7/BIG1-like HUS" evidence="5">
    <location>
        <begin position="202"/>
        <end position="363"/>
    </location>
</feature>
<name>A0A286U5H1_9AGAM</name>
<dbReference type="Pfam" id="PF16206">
    <property type="entry name" value="Mon2_C"/>
    <property type="match status" value="2"/>
</dbReference>
<evidence type="ECO:0000259" key="7">
    <source>
        <dbReference type="Pfam" id="PF16213"/>
    </source>
</evidence>
<dbReference type="GO" id="GO:0005794">
    <property type="term" value="C:Golgi apparatus"/>
    <property type="evidence" value="ECO:0007669"/>
    <property type="project" value="UniProtKB-ARBA"/>
</dbReference>
<dbReference type="OrthoDB" id="294853at2759"/>
<keyword evidence="2" id="KW-0813">Transport</keyword>
<dbReference type="Pfam" id="PF12783">
    <property type="entry name" value="Sec7-like_HUS"/>
    <property type="match status" value="1"/>
</dbReference>
<dbReference type="InParanoid" id="A0A286U5H1"/>
<feature type="domain" description="Mon2 C-terminal" evidence="6">
    <location>
        <begin position="1387"/>
        <end position="1668"/>
    </location>
</feature>
<dbReference type="SUPFAM" id="SSF48371">
    <property type="entry name" value="ARM repeat"/>
    <property type="match status" value="2"/>
</dbReference>
<evidence type="ECO:0000259" key="5">
    <source>
        <dbReference type="Pfam" id="PF12783"/>
    </source>
</evidence>
<dbReference type="FunCoup" id="A0A286U5H1">
    <property type="interactions" value="482"/>
</dbReference>
<evidence type="ECO:0000256" key="1">
    <source>
        <dbReference type="ARBA" id="ARBA00008144"/>
    </source>
</evidence>
<evidence type="ECO:0000313" key="8">
    <source>
        <dbReference type="EMBL" id="PAV14818.1"/>
    </source>
</evidence>
<evidence type="ECO:0000259" key="6">
    <source>
        <dbReference type="Pfam" id="PF16206"/>
    </source>
</evidence>
<keyword evidence="9" id="KW-1185">Reference proteome</keyword>
<gene>
    <name evidence="8" type="ORF">PNOK_0937100</name>
</gene>
<comment type="similarity">
    <text evidence="1">Belongs to the MON2 family.</text>
</comment>
<proteinExistence type="inferred from homology"/>
<sequence length="1792" mass="197044">MSSIAFLVTELQSLASETRRKHADAREAAEKAIAILKNRTDPVTKSLIEDDLQYDDLLRPVFIGCSTKNPKVTSISLGCLQRLIALKAVPHTAVPDMVNTMNDCMSQGVDIQLRILQTLLSLITNFPAIHGSLLGDALLLCFKMQESRIAVVSSTAAATLRQLVMFIIDKVVDEDKKELLKPNEYTETVLPDGTHKNLGPSALDAYSVVEDLCLLANSEKPHFLKLGSLPKTFALELIESVLTNYHDLFRQHNELLVLLQHHLCPLLLKLLSDKPLFPLTLRSTRVVFILLKQFSTELVTEAEVFLALLIKIIGGESESSSPDAINRPQWMRVLCMEIVRGLCNDAELMRRIWERYDSQEQGAKLFGSLISVMKRLITEKPALLGVSSQMFGVGVSSHHVESGTSSGSTSYGFDVGTVAGLVASAASATMTNVVGMMGAEHGLDVVNSSMKLQCIDQLDKADAPPIPEAYIYMLGLQCLVSISEGFASLTLPVFNNIVVQRSRAAGENTIKAPPALDVFSLPEDQSSTKQLQSVYGMVETGWPGLLAALSFLIATNLSDELFGDVLQSYQNLANVAGMLGLITPRDAFLTSLAKFAIPSRVVSSLETYIEPATPRSSNPLQQGFDALAGTPLQPPGLSERNMACLKVFIASALFLAGGLGGAWYNVLETLQNADYVLTFKGQKVSSGKRMGTLSSSNVPGGRSVSAPSMQPSGSNTSQPNHALLTDVDNESILRSIQRLFDSSKNMDDGAFHDFVSALCKLSAEMVEMQSESGTTIIETDSVEGIPALTPSASSEAAHRRRVSGIHLPKTLRSGDFSINKLGHVSRLNILRFTSRAPEVAWTVVMNHLVSVLRNSYAPHPLRLQAARTLDDVLLIVPRNTGSSEERRKIIQSLLLDVLSEQVKPDTIQGNSVTVVEIRKMGLETLHQILQSAGHTLVVGWDVVFGMLGSVCDSNLPILEQTATSPTSVSSRPRPPRLTYSTAAEKGSAILVRIAFQSLTLVCDTLATLSPEHLRLCISTIGQFGRQADTNIALTAAGSLLWSVSDSIQTRRKDSDQEEEYTALWMLLLLEVLGLCTDPRSEVRIGAIQTLFRTLQLYGATLSLETWDECLWKIIFPLFDSVTSTMRQILQDVTPSEPVDSMGISTDLRQAWDESKTLAYQSLSSIFDDFLTTKIIHLESFPRVWDTFVTHIQDSFMFDSSISCTAALRCLEKAIQAANSASDERIENIKTVWSRAWTACDEMGNLVLKRNRLPSLDHAASSVLLVFDQSSLLALLDVIKTIRTISQHKQGHEWEIEQLTRLLVILKGILTYPDSPKYRMDIDDLTPVQAASLEIISSIDLSVAGAPSLIMSDLSELLTLPFLGAFDIRNLNNDPLRPNRDTRASKRVTYIALMKKIMPLLLEIYVRFKGSLDIYVDKTLETIFSSFSVPIKLKYECPAPSNHGNDTPLWKTATTTFLHVVKESTTQLRTFAEDIPNDRVEGIWRQIIDVFQGGILADCHSITNLSLEEQEVEELFDMSLIAALEVDVVPYVADSRVPDDVIINLSKILHQGSLLYSADDFDENVLSPKSGSSSELTAVETVGSTVVLRVVPRERFSYWCLDLLFLICSDVRKDEEPLRQRVAALSLPELLKRCQTTLLKYSADEALRGNYPFPRTREEDLIYVLKKLLALRLWPGSLWAAFSDSPSSNCTLQPSIPSNLTVTETLALCTKQSTRAHLFYLYNSLCQIASLSRSSPLSLIGPLVNSGAKYPNDLNTKVSLVAEDARSLNTEELDARQLASACLTQLGKELGAP</sequence>
<feature type="domain" description="Mon2 C-terminal" evidence="6">
    <location>
        <begin position="1059"/>
        <end position="1223"/>
    </location>
</feature>